<name>A0ABQ9HXJ0_9NEOP</name>
<keyword evidence="3" id="KW-1185">Reference proteome</keyword>
<proteinExistence type="predicted"/>
<reference evidence="2 3" key="1">
    <citation type="submission" date="2023-02" db="EMBL/GenBank/DDBJ databases">
        <title>LHISI_Scaffold_Assembly.</title>
        <authorList>
            <person name="Stuart O.P."/>
            <person name="Cleave R."/>
            <person name="Magrath M.J.L."/>
            <person name="Mikheyev A.S."/>
        </authorList>
    </citation>
    <scope>NUCLEOTIDE SEQUENCE [LARGE SCALE GENOMIC DNA]</scope>
    <source>
        <strain evidence="2">Daus_M_001</strain>
        <tissue evidence="2">Leg muscle</tissue>
    </source>
</reference>
<accession>A0ABQ9HXJ0</accession>
<evidence type="ECO:0008006" key="4">
    <source>
        <dbReference type="Google" id="ProtNLM"/>
    </source>
</evidence>
<feature type="region of interest" description="Disordered" evidence="1">
    <location>
        <begin position="56"/>
        <end position="76"/>
    </location>
</feature>
<sequence>MLFHVVDLAFVNSWLEYRQDVKIAGIPQVQVLDLLHFRLHLTHSLLTVNKPVVLSKQRRPSTAPTSEASKKTIKDNAECRPYQEQRMDLMQAEWVQGENTCVWYKMR</sequence>
<organism evidence="2 3">
    <name type="scientific">Dryococelus australis</name>
    <dbReference type="NCBI Taxonomy" id="614101"/>
    <lineage>
        <taxon>Eukaryota</taxon>
        <taxon>Metazoa</taxon>
        <taxon>Ecdysozoa</taxon>
        <taxon>Arthropoda</taxon>
        <taxon>Hexapoda</taxon>
        <taxon>Insecta</taxon>
        <taxon>Pterygota</taxon>
        <taxon>Neoptera</taxon>
        <taxon>Polyneoptera</taxon>
        <taxon>Phasmatodea</taxon>
        <taxon>Verophasmatodea</taxon>
        <taxon>Anareolatae</taxon>
        <taxon>Phasmatidae</taxon>
        <taxon>Eurycanthinae</taxon>
        <taxon>Dryococelus</taxon>
    </lineage>
</organism>
<gene>
    <name evidence="2" type="ORF">PR048_008590</name>
</gene>
<feature type="non-terminal residue" evidence="2">
    <location>
        <position position="107"/>
    </location>
</feature>
<evidence type="ECO:0000256" key="1">
    <source>
        <dbReference type="SAM" id="MobiDB-lite"/>
    </source>
</evidence>
<dbReference type="Proteomes" id="UP001159363">
    <property type="component" value="Chromosome 3"/>
</dbReference>
<dbReference type="PANTHER" id="PTHR47272">
    <property type="entry name" value="DDE_TNP_1_7 DOMAIN-CONTAINING PROTEIN"/>
    <property type="match status" value="1"/>
</dbReference>
<evidence type="ECO:0000313" key="2">
    <source>
        <dbReference type="EMBL" id="KAJ8889096.1"/>
    </source>
</evidence>
<comment type="caution">
    <text evidence="2">The sequence shown here is derived from an EMBL/GenBank/DDBJ whole genome shotgun (WGS) entry which is preliminary data.</text>
</comment>
<evidence type="ECO:0000313" key="3">
    <source>
        <dbReference type="Proteomes" id="UP001159363"/>
    </source>
</evidence>
<protein>
    <recommendedName>
        <fullName evidence="4">PiggyBac transposable element-derived protein domain-containing protein</fullName>
    </recommendedName>
</protein>
<dbReference type="PANTHER" id="PTHR47272:SF2">
    <property type="entry name" value="PIGGYBAC TRANSPOSABLE ELEMENT-DERIVED PROTEIN 3-LIKE"/>
    <property type="match status" value="1"/>
</dbReference>
<dbReference type="EMBL" id="JARBHB010000003">
    <property type="protein sequence ID" value="KAJ8889096.1"/>
    <property type="molecule type" value="Genomic_DNA"/>
</dbReference>